<feature type="region of interest" description="Disordered" evidence="1">
    <location>
        <begin position="1"/>
        <end position="29"/>
    </location>
</feature>
<protein>
    <recommendedName>
        <fullName evidence="4">DUF868 domain-containing protein</fullName>
    </recommendedName>
</protein>
<reference evidence="2 3" key="1">
    <citation type="submission" date="2020-04" db="EMBL/GenBank/DDBJ databases">
        <title>Plant Genome Project.</title>
        <authorList>
            <person name="Zhang R.-G."/>
        </authorList>
    </citation>
    <scope>NUCLEOTIDE SEQUENCE [LARGE SCALE GENOMIC DNA]</scope>
    <source>
        <strain evidence="2">YNK0</strain>
        <tissue evidence="2">Leaf</tissue>
    </source>
</reference>
<comment type="caution">
    <text evidence="2">The sequence shown here is derived from an EMBL/GenBank/DDBJ whole genome shotgun (WGS) entry which is preliminary data.</text>
</comment>
<sequence length="344" mass="39330">MSQHSSPFPSCFRPTTTDRHHSPEPPPISGNPNLTTCLYHTDLGLFALTWCKNVIGRSLHIDLHLDNHVDDLSSSSFRLQIKPFLFWRKFGSKRLYLNNTTKKIEIYWNLTHAKFVSGPEPQSGFYIAVIIDGEMTLLVGDCHHEAYARTKARKKARTQVLVLRREHVFGNKSYTTKARIGGKSRDISIDCSVGTDSKLCFSVDGKRVLQVKRLKWKFRGNERIEVDGVPIQVSWDVYNWLFKDADDEHAVFMFRFEKTGFEEDELIEKNRMALSPLHSCGFGMNGFERKKMKKSMLKTRSSSSSSMSSASSGCCSSVMEWASMEENELQNPSEFSLLVYAWKS</sequence>
<dbReference type="EMBL" id="JABCRI010000004">
    <property type="protein sequence ID" value="KAF8407214.1"/>
    <property type="molecule type" value="Genomic_DNA"/>
</dbReference>
<dbReference type="OrthoDB" id="1894291at2759"/>
<gene>
    <name evidence="2" type="ORF">HHK36_006341</name>
</gene>
<evidence type="ECO:0000313" key="3">
    <source>
        <dbReference type="Proteomes" id="UP000655225"/>
    </source>
</evidence>
<organism evidence="2 3">
    <name type="scientific">Tetracentron sinense</name>
    <name type="common">Spur-leaf</name>
    <dbReference type="NCBI Taxonomy" id="13715"/>
    <lineage>
        <taxon>Eukaryota</taxon>
        <taxon>Viridiplantae</taxon>
        <taxon>Streptophyta</taxon>
        <taxon>Embryophyta</taxon>
        <taxon>Tracheophyta</taxon>
        <taxon>Spermatophyta</taxon>
        <taxon>Magnoliopsida</taxon>
        <taxon>Trochodendrales</taxon>
        <taxon>Trochodendraceae</taxon>
        <taxon>Tetracentron</taxon>
    </lineage>
</organism>
<dbReference type="Proteomes" id="UP000655225">
    <property type="component" value="Unassembled WGS sequence"/>
</dbReference>
<dbReference type="PANTHER" id="PTHR31972:SF3">
    <property type="entry name" value="OS09G0416600 PROTEIN"/>
    <property type="match status" value="1"/>
</dbReference>
<accession>A0A834ZHA3</accession>
<keyword evidence="3" id="KW-1185">Reference proteome</keyword>
<dbReference type="PANTHER" id="PTHR31972">
    <property type="entry name" value="EXPRESSED PROTEIN"/>
    <property type="match status" value="1"/>
</dbReference>
<evidence type="ECO:0000256" key="1">
    <source>
        <dbReference type="SAM" id="MobiDB-lite"/>
    </source>
</evidence>
<evidence type="ECO:0008006" key="4">
    <source>
        <dbReference type="Google" id="ProtNLM"/>
    </source>
</evidence>
<dbReference type="InterPro" id="IPR008586">
    <property type="entry name" value="DUF868_pln"/>
</dbReference>
<dbReference type="Pfam" id="PF05910">
    <property type="entry name" value="DUF868"/>
    <property type="match status" value="1"/>
</dbReference>
<name>A0A834ZHA3_TETSI</name>
<dbReference type="OMA" id="SHTTWVN"/>
<proteinExistence type="predicted"/>
<evidence type="ECO:0000313" key="2">
    <source>
        <dbReference type="EMBL" id="KAF8407214.1"/>
    </source>
</evidence>
<dbReference type="AlphaFoldDB" id="A0A834ZHA3"/>